<evidence type="ECO:0000313" key="3">
    <source>
        <dbReference type="Proteomes" id="UP000188318"/>
    </source>
</evidence>
<dbReference type="InterPro" id="IPR006674">
    <property type="entry name" value="HD_domain"/>
</dbReference>
<organism evidence="2 3">
    <name type="scientific">Aspergillus carbonarius (strain ITEM 5010)</name>
    <dbReference type="NCBI Taxonomy" id="602072"/>
    <lineage>
        <taxon>Eukaryota</taxon>
        <taxon>Fungi</taxon>
        <taxon>Dikarya</taxon>
        <taxon>Ascomycota</taxon>
        <taxon>Pezizomycotina</taxon>
        <taxon>Eurotiomycetes</taxon>
        <taxon>Eurotiomycetidae</taxon>
        <taxon>Eurotiales</taxon>
        <taxon>Aspergillaceae</taxon>
        <taxon>Aspergillus</taxon>
        <taxon>Aspergillus subgen. Circumdati</taxon>
    </lineage>
</organism>
<dbReference type="OMA" id="NERWNRE"/>
<gene>
    <name evidence="2" type="ORF">ASPCADRAFT_204438</name>
</gene>
<dbReference type="Proteomes" id="UP000188318">
    <property type="component" value="Unassembled WGS sequence"/>
</dbReference>
<dbReference type="EMBL" id="KV907495">
    <property type="protein sequence ID" value="OOF98653.1"/>
    <property type="molecule type" value="Genomic_DNA"/>
</dbReference>
<feature type="domain" description="HD" evidence="1">
    <location>
        <begin position="63"/>
        <end position="172"/>
    </location>
</feature>
<evidence type="ECO:0000259" key="1">
    <source>
        <dbReference type="PROSITE" id="PS51831"/>
    </source>
</evidence>
<dbReference type="PANTHER" id="PTHR35569:SF8">
    <property type="entry name" value="HYDRATASE, PUTATIVE (AFU_ORTHOLOGUE AFUA_7G06270)-RELATED"/>
    <property type="match status" value="1"/>
</dbReference>
<protein>
    <recommendedName>
        <fullName evidence="1">HD domain-containing protein</fullName>
    </recommendedName>
</protein>
<dbReference type="InterPro" id="IPR017771">
    <property type="entry name" value="Cyanamide_hydratase_HD"/>
</dbReference>
<dbReference type="InterPro" id="IPR003607">
    <property type="entry name" value="HD/PDEase_dom"/>
</dbReference>
<accession>A0A1R3RVZ6</accession>
<dbReference type="SUPFAM" id="SSF109604">
    <property type="entry name" value="HD-domain/PDEase-like"/>
    <property type="match status" value="1"/>
</dbReference>
<dbReference type="PROSITE" id="PS51831">
    <property type="entry name" value="HD"/>
    <property type="match status" value="1"/>
</dbReference>
<dbReference type="STRING" id="602072.A0A1R3RVZ6"/>
<evidence type="ECO:0000313" key="2">
    <source>
        <dbReference type="EMBL" id="OOF98653.1"/>
    </source>
</evidence>
<dbReference type="VEuPathDB" id="FungiDB:ASPCADRAFT_204438"/>
<dbReference type="AlphaFoldDB" id="A0A1R3RVZ6"/>
<dbReference type="CDD" id="cd00077">
    <property type="entry name" value="HDc"/>
    <property type="match status" value="1"/>
</dbReference>
<dbReference type="Gene3D" id="1.10.3210.10">
    <property type="entry name" value="Hypothetical protein af1432"/>
    <property type="match status" value="1"/>
</dbReference>
<keyword evidence="3" id="KW-1185">Reference proteome</keyword>
<proteinExistence type="predicted"/>
<sequence length="242" mass="26929">MCHDEIALNGWTSTPANPALIFGDKPYIHPPTPIPLNEIDFPSSDPIVSQTLDYVTSILPRETLNHSMRVYYYGKIIQTQQFPTSFLHPTTWALTCLLHDIGTAPSLLPNTHMSFDLYGGIKALSVLTSFNCPTDTAEAVAEAIIRHQDLGVDGTITFLGQLVQLATIYDNVGDHPQMQGLGGLVHEDSRREINLRWRREGWGGVFGDVIAREVGLKPWCHSTHVVGFEGLVRGNQLLKEWE</sequence>
<reference evidence="3" key="1">
    <citation type="journal article" date="2017" name="Genome Biol.">
        <title>Comparative genomics reveals high biological diversity and specific adaptations in the industrially and medically important fungal genus Aspergillus.</title>
        <authorList>
            <person name="de Vries R.P."/>
            <person name="Riley R."/>
            <person name="Wiebenga A."/>
            <person name="Aguilar-Osorio G."/>
            <person name="Amillis S."/>
            <person name="Uchima C.A."/>
            <person name="Anderluh G."/>
            <person name="Asadollahi M."/>
            <person name="Askin M."/>
            <person name="Barry K."/>
            <person name="Battaglia E."/>
            <person name="Bayram O."/>
            <person name="Benocci T."/>
            <person name="Braus-Stromeyer S.A."/>
            <person name="Caldana C."/>
            <person name="Canovas D."/>
            <person name="Cerqueira G.C."/>
            <person name="Chen F."/>
            <person name="Chen W."/>
            <person name="Choi C."/>
            <person name="Clum A."/>
            <person name="Dos Santos R.A."/>
            <person name="Damasio A.R."/>
            <person name="Diallinas G."/>
            <person name="Emri T."/>
            <person name="Fekete E."/>
            <person name="Flipphi M."/>
            <person name="Freyberg S."/>
            <person name="Gallo A."/>
            <person name="Gournas C."/>
            <person name="Habgood R."/>
            <person name="Hainaut M."/>
            <person name="Harispe M.L."/>
            <person name="Henrissat B."/>
            <person name="Hilden K.S."/>
            <person name="Hope R."/>
            <person name="Hossain A."/>
            <person name="Karabika E."/>
            <person name="Karaffa L."/>
            <person name="Karanyi Z."/>
            <person name="Krasevec N."/>
            <person name="Kuo A."/>
            <person name="Kusch H."/>
            <person name="LaButti K."/>
            <person name="Lagendijk E.L."/>
            <person name="Lapidus A."/>
            <person name="Levasseur A."/>
            <person name="Lindquist E."/>
            <person name="Lipzen A."/>
            <person name="Logrieco A.F."/>
            <person name="MacCabe A."/>
            <person name="Maekelae M.R."/>
            <person name="Malavazi I."/>
            <person name="Melin P."/>
            <person name="Meyer V."/>
            <person name="Mielnichuk N."/>
            <person name="Miskei M."/>
            <person name="Molnar A.P."/>
            <person name="Mule G."/>
            <person name="Ngan C.Y."/>
            <person name="Orejas M."/>
            <person name="Orosz E."/>
            <person name="Ouedraogo J.P."/>
            <person name="Overkamp K.M."/>
            <person name="Park H.-S."/>
            <person name="Perrone G."/>
            <person name="Piumi F."/>
            <person name="Punt P.J."/>
            <person name="Ram A.F."/>
            <person name="Ramon A."/>
            <person name="Rauscher S."/>
            <person name="Record E."/>
            <person name="Riano-Pachon D.M."/>
            <person name="Robert V."/>
            <person name="Roehrig J."/>
            <person name="Ruller R."/>
            <person name="Salamov A."/>
            <person name="Salih N.S."/>
            <person name="Samson R.A."/>
            <person name="Sandor E."/>
            <person name="Sanguinetti M."/>
            <person name="Schuetze T."/>
            <person name="Sepcic K."/>
            <person name="Shelest E."/>
            <person name="Sherlock G."/>
            <person name="Sophianopoulou V."/>
            <person name="Squina F.M."/>
            <person name="Sun H."/>
            <person name="Susca A."/>
            <person name="Todd R.B."/>
            <person name="Tsang A."/>
            <person name="Unkles S.E."/>
            <person name="van de Wiele N."/>
            <person name="van Rossen-Uffink D."/>
            <person name="Oliveira J.V."/>
            <person name="Vesth T.C."/>
            <person name="Visser J."/>
            <person name="Yu J.-H."/>
            <person name="Zhou M."/>
            <person name="Andersen M.R."/>
            <person name="Archer D.B."/>
            <person name="Baker S.E."/>
            <person name="Benoit I."/>
            <person name="Brakhage A.A."/>
            <person name="Braus G.H."/>
            <person name="Fischer R."/>
            <person name="Frisvad J.C."/>
            <person name="Goldman G.H."/>
            <person name="Houbraken J."/>
            <person name="Oakley B."/>
            <person name="Pocsi I."/>
            <person name="Scazzocchio C."/>
            <person name="Seiboth B."/>
            <person name="vanKuyk P.A."/>
            <person name="Wortman J."/>
            <person name="Dyer P.S."/>
            <person name="Grigoriev I.V."/>
        </authorList>
    </citation>
    <scope>NUCLEOTIDE SEQUENCE [LARGE SCALE GENOMIC DNA]</scope>
    <source>
        <strain evidence="3">ITEM 5010</strain>
    </source>
</reference>
<dbReference type="NCBIfam" id="TIGR03401">
    <property type="entry name" value="cyanamide_fam"/>
    <property type="match status" value="1"/>
</dbReference>
<dbReference type="PANTHER" id="PTHR35569">
    <property type="entry name" value="CYANAMIDE HYDRATASE DDI2-RELATED"/>
    <property type="match status" value="1"/>
</dbReference>
<dbReference type="OrthoDB" id="409121at2759"/>
<name>A0A1R3RVZ6_ASPC5</name>